<feature type="transmembrane region" description="Helical" evidence="8">
    <location>
        <begin position="341"/>
        <end position="364"/>
    </location>
</feature>
<dbReference type="OrthoDB" id="9811721at2"/>
<dbReference type="SUPFAM" id="SSF81345">
    <property type="entry name" value="ABC transporter involved in vitamin B12 uptake, BtuC"/>
    <property type="match status" value="2"/>
</dbReference>
<evidence type="ECO:0000313" key="9">
    <source>
        <dbReference type="EMBL" id="ADZ93199.1"/>
    </source>
</evidence>
<evidence type="ECO:0000256" key="6">
    <source>
        <dbReference type="ARBA" id="ARBA00022989"/>
    </source>
</evidence>
<dbReference type="InterPro" id="IPR037294">
    <property type="entry name" value="ABC_BtuC-like"/>
</dbReference>
<feature type="transmembrane region" description="Helical" evidence="8">
    <location>
        <begin position="555"/>
        <end position="574"/>
    </location>
</feature>
<dbReference type="GO" id="GO:0005886">
    <property type="term" value="C:plasma membrane"/>
    <property type="evidence" value="ECO:0007669"/>
    <property type="project" value="UniProtKB-SubCell"/>
</dbReference>
<evidence type="ECO:0000256" key="8">
    <source>
        <dbReference type="SAM" id="Phobius"/>
    </source>
</evidence>
<keyword evidence="7 8" id="KW-0472">Membrane</keyword>
<feature type="transmembrane region" description="Helical" evidence="8">
    <location>
        <begin position="53"/>
        <end position="74"/>
    </location>
</feature>
<feature type="transmembrane region" description="Helical" evidence="8">
    <location>
        <begin position="244"/>
        <end position="261"/>
    </location>
</feature>
<feature type="transmembrane region" description="Helical" evidence="8">
    <location>
        <begin position="603"/>
        <end position="620"/>
    </location>
</feature>
<dbReference type="AlphaFoldDB" id="F2JZB4"/>
<feature type="transmembrane region" description="Helical" evidence="8">
    <location>
        <begin position="517"/>
        <end position="543"/>
    </location>
</feature>
<protein>
    <submittedName>
        <fullName evidence="9">ABC-type transporter, integral membrane subunit</fullName>
    </submittedName>
</protein>
<dbReference type="InterPro" id="IPR000522">
    <property type="entry name" value="ABC_transptr_permease_BtuC"/>
</dbReference>
<evidence type="ECO:0000313" key="10">
    <source>
        <dbReference type="Proteomes" id="UP000001062"/>
    </source>
</evidence>
<comment type="subcellular location">
    <subcellularLocation>
        <location evidence="1">Cell membrane</location>
        <topology evidence="1">Multi-pass membrane protein</topology>
    </subcellularLocation>
</comment>
<feature type="transmembrane region" description="Helical" evidence="8">
    <location>
        <begin position="417"/>
        <end position="436"/>
    </location>
</feature>
<dbReference type="Proteomes" id="UP000001062">
    <property type="component" value="Chromosome"/>
</dbReference>
<dbReference type="PANTHER" id="PTHR30472:SF37">
    <property type="entry name" value="FE(3+) DICITRATE TRANSPORT SYSTEM PERMEASE PROTEIN FECD-RELATED"/>
    <property type="match status" value="1"/>
</dbReference>
<evidence type="ECO:0000256" key="7">
    <source>
        <dbReference type="ARBA" id="ARBA00023136"/>
    </source>
</evidence>
<dbReference type="RefSeq" id="WP_013663101.1">
    <property type="nucleotide sequence ID" value="NC_015276.1"/>
</dbReference>
<keyword evidence="6 8" id="KW-1133">Transmembrane helix</keyword>
<dbReference type="GO" id="GO:0033214">
    <property type="term" value="P:siderophore-iron import into cell"/>
    <property type="evidence" value="ECO:0007669"/>
    <property type="project" value="TreeGrafter"/>
</dbReference>
<feature type="transmembrane region" description="Helical" evidence="8">
    <location>
        <begin position="189"/>
        <end position="208"/>
    </location>
</feature>
<comment type="similarity">
    <text evidence="2">Belongs to the binding-protein-dependent transport system permease family. FecCD subfamily.</text>
</comment>
<dbReference type="HOGENOM" id="CLU_013016_7_3_6"/>
<keyword evidence="5 8" id="KW-0812">Transmembrane</keyword>
<accession>F2JZB4</accession>
<dbReference type="Pfam" id="PF01032">
    <property type="entry name" value="FecCD"/>
    <property type="match status" value="2"/>
</dbReference>
<evidence type="ECO:0000256" key="4">
    <source>
        <dbReference type="ARBA" id="ARBA00022475"/>
    </source>
</evidence>
<dbReference type="GO" id="GO:0022857">
    <property type="term" value="F:transmembrane transporter activity"/>
    <property type="evidence" value="ECO:0007669"/>
    <property type="project" value="InterPro"/>
</dbReference>
<feature type="transmembrane region" description="Helical" evidence="8">
    <location>
        <begin position="580"/>
        <end position="596"/>
    </location>
</feature>
<evidence type="ECO:0000256" key="1">
    <source>
        <dbReference type="ARBA" id="ARBA00004651"/>
    </source>
</evidence>
<dbReference type="Gene3D" id="1.10.3470.10">
    <property type="entry name" value="ABC transporter involved in vitamin B12 uptake, BtuC"/>
    <property type="match status" value="2"/>
</dbReference>
<dbReference type="PANTHER" id="PTHR30472">
    <property type="entry name" value="FERRIC ENTEROBACTIN TRANSPORT SYSTEM PERMEASE PROTEIN"/>
    <property type="match status" value="1"/>
</dbReference>
<feature type="transmembrane region" description="Helical" evidence="8">
    <location>
        <begin position="473"/>
        <end position="492"/>
    </location>
</feature>
<organism evidence="9 10">
    <name type="scientific">Marinomonas mediterranea (strain ATCC 700492 / JCM 21426 / NBRC 103028 / MMB-1)</name>
    <dbReference type="NCBI Taxonomy" id="717774"/>
    <lineage>
        <taxon>Bacteria</taxon>
        <taxon>Pseudomonadati</taxon>
        <taxon>Pseudomonadota</taxon>
        <taxon>Gammaproteobacteria</taxon>
        <taxon>Oceanospirillales</taxon>
        <taxon>Oceanospirillaceae</taxon>
        <taxon>Marinomonas</taxon>
    </lineage>
</organism>
<feature type="transmembrane region" description="Helical" evidence="8">
    <location>
        <begin position="384"/>
        <end position="405"/>
    </location>
</feature>
<reference evidence="9 10" key="1">
    <citation type="journal article" date="2012" name="Stand. Genomic Sci.">
        <title>Complete genome sequence of the melanogenic marine bacterium Marinomonas mediterranea type strain (MMB-1(T)).</title>
        <authorList>
            <person name="Lucas-Elio P."/>
            <person name="Goodwin L."/>
            <person name="Woyke T."/>
            <person name="Pitluck S."/>
            <person name="Nolan M."/>
            <person name="Kyrpides N.C."/>
            <person name="Detter J.C."/>
            <person name="Copeland A."/>
            <person name="Teshima H."/>
            <person name="Bruce D."/>
            <person name="Detter C."/>
            <person name="Tapia R."/>
            <person name="Han S."/>
            <person name="Land M.L."/>
            <person name="Ivanova N."/>
            <person name="Mikhailova N."/>
            <person name="Johnston A.W."/>
            <person name="Sanchez-Amat A."/>
        </authorList>
    </citation>
    <scope>NUCLEOTIDE SEQUENCE [LARGE SCALE GENOMIC DNA]</scope>
    <source>
        <strain evidence="10">ATCC 700492 / JCM 21426 / NBRC 103028 / MMB-1</strain>
    </source>
</reference>
<gene>
    <name evidence="9" type="ordered locus">Marme_3991</name>
</gene>
<dbReference type="PATRIC" id="fig|717774.3.peg.4117"/>
<dbReference type="KEGG" id="mme:Marme_3991"/>
<keyword evidence="4" id="KW-1003">Cell membrane</keyword>
<feature type="transmembrane region" description="Helical" evidence="8">
    <location>
        <begin position="626"/>
        <end position="649"/>
    </location>
</feature>
<keyword evidence="3" id="KW-0813">Transport</keyword>
<evidence type="ECO:0000256" key="2">
    <source>
        <dbReference type="ARBA" id="ARBA00007935"/>
    </source>
</evidence>
<dbReference type="EMBL" id="CP002583">
    <property type="protein sequence ID" value="ADZ93199.1"/>
    <property type="molecule type" value="Genomic_DNA"/>
</dbReference>
<feature type="transmembrane region" description="Helical" evidence="8">
    <location>
        <begin position="220"/>
        <end position="238"/>
    </location>
</feature>
<name>F2JZB4_MARM1</name>
<sequence length="656" mass="70542">MIISRKGLCLLIFPVVFITLQIDTSLTWLEQIWLISGRKGATEFEELIWLHGQLPRVTMALLVGATLGSIGSVIQQLTRNPLLSPVTLGSSSGAWLGLIVLAILWPEGQENFRTLAAMVGAMIALGFVVLISGLRNLSGLSVVLAGMAVNLLFGAMTTALILLNDQYARNLFIWGAGDLGQNGWEMVQWLWPNLLPLIAILLFAGRPLDLLKLGMSGASGRGLNTLLTFIVLMVAGLWALSAAITAVGIIGFLGLIAPNLARMLNARTASSELFLSFVLGAFLLLCADMVAQLVSLVSIEIVPTGLTTALIGAPIFIWLIRRKLTEQEFSAYQIIRGRMQWSRYHLPLVISVLFSLVLVSLFTHQTGSQLLWQWPELEQWILRWPRIVAALFAGAGMAASGVLIQRIIHNPLASPDLLGMSAGAVFALVIAGGVLGAQIYQLGPLIAFVGSGGVLLVLLFLGRRFRFAPLPMILTGIAISALIEALVQTLLARGGTEVYDILVWLAGSTYRVSEQNAIALAVGVFAMVVMVLSLDRWIVLLALGRSQAVARGLNVPASFLILLSLCAALCAYVTALVGPISFVSIIAPHIATLLGARTSRQHMLMGSFVGANLLLFADWLGQVLIYPYQLAAGTVVAILGGSYFAVLLIQQQKRMR</sequence>
<proteinExistence type="inferred from homology"/>
<feature type="transmembrane region" description="Helical" evidence="8">
    <location>
        <begin position="112"/>
        <end position="131"/>
    </location>
</feature>
<feature type="transmembrane region" description="Helical" evidence="8">
    <location>
        <begin position="86"/>
        <end position="106"/>
    </location>
</feature>
<feature type="transmembrane region" description="Helical" evidence="8">
    <location>
        <begin position="301"/>
        <end position="320"/>
    </location>
</feature>
<feature type="transmembrane region" description="Helical" evidence="8">
    <location>
        <begin position="273"/>
        <end position="295"/>
    </location>
</feature>
<feature type="transmembrane region" description="Helical" evidence="8">
    <location>
        <begin position="442"/>
        <end position="461"/>
    </location>
</feature>
<dbReference type="eggNOG" id="COG0609">
    <property type="taxonomic scope" value="Bacteria"/>
</dbReference>
<dbReference type="CDD" id="cd06550">
    <property type="entry name" value="TM_ABC_iron-siderophores_like"/>
    <property type="match status" value="2"/>
</dbReference>
<dbReference type="STRING" id="717774.Marme_3991"/>
<keyword evidence="10" id="KW-1185">Reference proteome</keyword>
<dbReference type="NCBIfam" id="NF007866">
    <property type="entry name" value="PRK10577.1-2"/>
    <property type="match status" value="1"/>
</dbReference>
<evidence type="ECO:0000256" key="3">
    <source>
        <dbReference type="ARBA" id="ARBA00022448"/>
    </source>
</evidence>
<evidence type="ECO:0000256" key="5">
    <source>
        <dbReference type="ARBA" id="ARBA00022692"/>
    </source>
</evidence>
<feature type="transmembrane region" description="Helical" evidence="8">
    <location>
        <begin position="143"/>
        <end position="163"/>
    </location>
</feature>